<evidence type="ECO:0000256" key="6">
    <source>
        <dbReference type="ARBA" id="ARBA00023002"/>
    </source>
</evidence>
<comment type="subunit">
    <text evidence="3">Homodimer.</text>
</comment>
<dbReference type="Gene3D" id="1.20.140.10">
    <property type="entry name" value="Butyryl-CoA Dehydrogenase, subunit A, domain 3"/>
    <property type="match status" value="1"/>
</dbReference>
<keyword evidence="6 7" id="KW-0560">Oxidoreductase</keyword>
<feature type="domain" description="Acyl-CoA dehydrogenase/oxidase C-terminal" evidence="8">
    <location>
        <begin position="246"/>
        <end position="398"/>
    </location>
</feature>
<dbReference type="InterPro" id="IPR009100">
    <property type="entry name" value="AcylCoA_DH/oxidase_NM_dom_sf"/>
</dbReference>
<evidence type="ECO:0000313" key="12">
    <source>
        <dbReference type="Proteomes" id="UP001338309"/>
    </source>
</evidence>
<comment type="cofactor">
    <cofactor evidence="1 7">
        <name>FAD</name>
        <dbReference type="ChEBI" id="CHEBI:57692"/>
    </cofactor>
</comment>
<dbReference type="PANTHER" id="PTHR48083">
    <property type="entry name" value="MEDIUM-CHAIN SPECIFIC ACYL-COA DEHYDROGENASE, MITOCHONDRIAL-RELATED"/>
    <property type="match status" value="1"/>
</dbReference>
<evidence type="ECO:0000256" key="7">
    <source>
        <dbReference type="RuleBase" id="RU362125"/>
    </source>
</evidence>
<sequence length="407" mass="45117">MSLSSLSPIAPSALSGLLEKYRDFVEKKLFPIDLEAVKGPFTSFLPQLQTLREEAKALGLFAPHLSQEEGGVGLNLVQFARVSEILGQSPIGHYVFNCAAPDIGNMELLQMFGSAEQKKTWLVPLQKGQIRSCFAMTEPQLAGSNPVHLATTAVRDGDNYLINGHKWFTTAADGARFTIVMAVTNPEAPSPYQRASMIIVPLNNPGFKLIRNIPIMGEAGEDYLSHAEVKFENCRVPASNLIGEEGQGFALAQERLGPGRIHHCMRWIGIAERAFDMMCRRAMTRELDMGKPLSEKQTIQNWIAESRAEIKASRLMVLDTAEKMQELGAKAVREDISTIKFFVADVLMKVIDRSIQVHGALGITDDTLLSFWYRHERGARIYDGPDEVHKSSLAKSILKSYQKKADG</sequence>
<evidence type="ECO:0000256" key="3">
    <source>
        <dbReference type="ARBA" id="ARBA00011738"/>
    </source>
</evidence>
<gene>
    <name evidence="11" type="ORF">Aconfl_11350</name>
</gene>
<dbReference type="RefSeq" id="WP_338223243.1">
    <property type="nucleotide sequence ID" value="NZ_BTPD01000003.1"/>
</dbReference>
<proteinExistence type="inferred from homology"/>
<comment type="similarity">
    <text evidence="2 7">Belongs to the acyl-CoA dehydrogenase family.</text>
</comment>
<dbReference type="SUPFAM" id="SSF56645">
    <property type="entry name" value="Acyl-CoA dehydrogenase NM domain-like"/>
    <property type="match status" value="1"/>
</dbReference>
<evidence type="ECO:0000313" key="11">
    <source>
        <dbReference type="EMBL" id="GMQ28492.1"/>
    </source>
</evidence>
<keyword evidence="5 7" id="KW-0274">FAD</keyword>
<name>A0ABQ6PNV5_9BACT</name>
<dbReference type="Pfam" id="PF02770">
    <property type="entry name" value="Acyl-CoA_dh_M"/>
    <property type="match status" value="1"/>
</dbReference>
<dbReference type="Gene3D" id="1.10.540.10">
    <property type="entry name" value="Acyl-CoA dehydrogenase/oxidase, N-terminal domain"/>
    <property type="match status" value="1"/>
</dbReference>
<dbReference type="InterPro" id="IPR036250">
    <property type="entry name" value="AcylCo_DH-like_C"/>
</dbReference>
<dbReference type="Gene3D" id="2.40.110.10">
    <property type="entry name" value="Butyryl-CoA Dehydrogenase, subunit A, domain 2"/>
    <property type="match status" value="1"/>
</dbReference>
<evidence type="ECO:0000256" key="2">
    <source>
        <dbReference type="ARBA" id="ARBA00009347"/>
    </source>
</evidence>
<evidence type="ECO:0000256" key="1">
    <source>
        <dbReference type="ARBA" id="ARBA00001974"/>
    </source>
</evidence>
<dbReference type="PANTHER" id="PTHR48083:SF13">
    <property type="entry name" value="ACYL-COA DEHYDROGENASE FAMILY MEMBER 11"/>
    <property type="match status" value="1"/>
</dbReference>
<evidence type="ECO:0000256" key="5">
    <source>
        <dbReference type="ARBA" id="ARBA00022827"/>
    </source>
</evidence>
<keyword evidence="12" id="KW-1185">Reference proteome</keyword>
<protein>
    <submittedName>
        <fullName evidence="11">Acyl-CoA dehydrogenase</fullName>
    </submittedName>
</protein>
<evidence type="ECO:0000256" key="4">
    <source>
        <dbReference type="ARBA" id="ARBA00022630"/>
    </source>
</evidence>
<dbReference type="Proteomes" id="UP001338309">
    <property type="component" value="Unassembled WGS sequence"/>
</dbReference>
<comment type="caution">
    <text evidence="11">The sequence shown here is derived from an EMBL/GenBank/DDBJ whole genome shotgun (WGS) entry which is preliminary data.</text>
</comment>
<dbReference type="SUPFAM" id="SSF47203">
    <property type="entry name" value="Acyl-CoA dehydrogenase C-terminal domain-like"/>
    <property type="match status" value="1"/>
</dbReference>
<feature type="domain" description="Acyl-CoA oxidase/dehydrogenase middle" evidence="9">
    <location>
        <begin position="133"/>
        <end position="234"/>
    </location>
</feature>
<dbReference type="InterPro" id="IPR006091">
    <property type="entry name" value="Acyl-CoA_Oxase/DH_mid-dom"/>
</dbReference>
<dbReference type="EMBL" id="BTPD01000003">
    <property type="protein sequence ID" value="GMQ28492.1"/>
    <property type="molecule type" value="Genomic_DNA"/>
</dbReference>
<dbReference type="Pfam" id="PF00441">
    <property type="entry name" value="Acyl-CoA_dh_1"/>
    <property type="match status" value="1"/>
</dbReference>
<accession>A0ABQ6PNV5</accession>
<dbReference type="InterPro" id="IPR009075">
    <property type="entry name" value="AcylCo_DH/oxidase_C"/>
</dbReference>
<evidence type="ECO:0000259" key="9">
    <source>
        <dbReference type="Pfam" id="PF02770"/>
    </source>
</evidence>
<dbReference type="Pfam" id="PF02771">
    <property type="entry name" value="Acyl-CoA_dh_N"/>
    <property type="match status" value="1"/>
</dbReference>
<dbReference type="InterPro" id="IPR013786">
    <property type="entry name" value="AcylCoA_DH/ox_N"/>
</dbReference>
<evidence type="ECO:0000259" key="10">
    <source>
        <dbReference type="Pfam" id="PF02771"/>
    </source>
</evidence>
<dbReference type="InterPro" id="IPR050741">
    <property type="entry name" value="Acyl-CoA_dehydrogenase"/>
</dbReference>
<dbReference type="InterPro" id="IPR046373">
    <property type="entry name" value="Acyl-CoA_Oxase/DH_mid-dom_sf"/>
</dbReference>
<reference evidence="11 12" key="1">
    <citation type="submission" date="2023-08" db="EMBL/GenBank/DDBJ databases">
        <title>Draft genome sequence of Algoriphagus confluentis.</title>
        <authorList>
            <person name="Takatani N."/>
            <person name="Hosokawa M."/>
            <person name="Sawabe T."/>
        </authorList>
    </citation>
    <scope>NUCLEOTIDE SEQUENCE [LARGE SCALE GENOMIC DNA]</scope>
    <source>
        <strain evidence="11 12">NBRC 111222</strain>
    </source>
</reference>
<feature type="domain" description="Acyl-CoA dehydrogenase/oxidase N-terminal" evidence="10">
    <location>
        <begin position="17"/>
        <end position="128"/>
    </location>
</feature>
<evidence type="ECO:0000259" key="8">
    <source>
        <dbReference type="Pfam" id="PF00441"/>
    </source>
</evidence>
<dbReference type="InterPro" id="IPR037069">
    <property type="entry name" value="AcylCoA_DH/ox_N_sf"/>
</dbReference>
<organism evidence="11 12">
    <name type="scientific">Algoriphagus confluentis</name>
    <dbReference type="NCBI Taxonomy" id="1697556"/>
    <lineage>
        <taxon>Bacteria</taxon>
        <taxon>Pseudomonadati</taxon>
        <taxon>Bacteroidota</taxon>
        <taxon>Cytophagia</taxon>
        <taxon>Cytophagales</taxon>
        <taxon>Cyclobacteriaceae</taxon>
        <taxon>Algoriphagus</taxon>
    </lineage>
</organism>
<keyword evidence="4 7" id="KW-0285">Flavoprotein</keyword>